<proteinExistence type="predicted"/>
<name>A0ACD0NWZ1_9BASI</name>
<protein>
    <submittedName>
        <fullName evidence="1">Uncharacterized protein</fullName>
    </submittedName>
</protein>
<reference evidence="1 2" key="1">
    <citation type="journal article" date="2018" name="Mol. Biol. Evol.">
        <title>Broad Genomic Sampling Reveals a Smut Pathogenic Ancestry of the Fungal Clade Ustilaginomycotina.</title>
        <authorList>
            <person name="Kijpornyongpan T."/>
            <person name="Mondo S.J."/>
            <person name="Barry K."/>
            <person name="Sandor L."/>
            <person name="Lee J."/>
            <person name="Lipzen A."/>
            <person name="Pangilinan J."/>
            <person name="LaButti K."/>
            <person name="Hainaut M."/>
            <person name="Henrissat B."/>
            <person name="Grigoriev I.V."/>
            <person name="Spatafora J.W."/>
            <person name="Aime M.C."/>
        </authorList>
    </citation>
    <scope>NUCLEOTIDE SEQUENCE [LARGE SCALE GENOMIC DNA]</scope>
    <source>
        <strain evidence="1 2">SA 807</strain>
    </source>
</reference>
<accession>A0ACD0NWZ1</accession>
<dbReference type="EMBL" id="KZ819942">
    <property type="protein sequence ID" value="PWN50338.1"/>
    <property type="molecule type" value="Genomic_DNA"/>
</dbReference>
<dbReference type="Proteomes" id="UP000245626">
    <property type="component" value="Unassembled WGS sequence"/>
</dbReference>
<organism evidence="1 2">
    <name type="scientific">Violaceomyces palustris</name>
    <dbReference type="NCBI Taxonomy" id="1673888"/>
    <lineage>
        <taxon>Eukaryota</taxon>
        <taxon>Fungi</taxon>
        <taxon>Dikarya</taxon>
        <taxon>Basidiomycota</taxon>
        <taxon>Ustilaginomycotina</taxon>
        <taxon>Ustilaginomycetes</taxon>
        <taxon>Violaceomycetales</taxon>
        <taxon>Violaceomycetaceae</taxon>
        <taxon>Violaceomyces</taxon>
    </lineage>
</organism>
<keyword evidence="2" id="KW-1185">Reference proteome</keyword>
<gene>
    <name evidence="1" type="ORF">IE53DRAFT_406215</name>
</gene>
<sequence length="463" mass="51636">MSDPQSASTVEKEESRGGSVARSHAKRLERRDYEKIPDSKLSRIASLGDPKSYLDHRDPSSLLSKILIPRVPDTDNITFVRQTILEVFEKQLGAKGPPEGHGRLGWHVETPTFHVDTPEGRKKMTNIVLTKNPAAPRKLVLSAHYDSKYFSARSGMSGFVGATDSAAPCAMLVDVAVALDEALDSRERRIASEGHSSSIRSEETTLQLVFFDGEEAFRFWTHQDSIYGSKQLAMDWTTQYWDPANYLDLETSHAPKLSRRRLTSKYGPVKHIDTIEMLVLLDLLGTRDPTVPSFFESTEWAHREWQGIEKRLSKLGLLYPAGRVDPSPSFFTDRKSFGGIEDDHLPFLANGVPILHIIPSPFPSVWHKLSDNADALDYPTVYAWSMILRVFVSEYLSLDFSESSRRTSSPQTAESIQAPDAKGRAEVEHQGASESFPASSQEGCLKLGDSVKAKRTFPLGTAR</sequence>
<evidence type="ECO:0000313" key="1">
    <source>
        <dbReference type="EMBL" id="PWN50338.1"/>
    </source>
</evidence>
<evidence type="ECO:0000313" key="2">
    <source>
        <dbReference type="Proteomes" id="UP000245626"/>
    </source>
</evidence>